<sequence>MTNNTWIKVWMVALVLMLSACSSKSENIEKKDQAAKTAEPAQTQTKEEKKEEPAAETITSIEEEATYIGQIDNNSIEVKAAGEILVLRLTEEVRDTIATLKDGSKVTIVYKKNENDQWILERITPAETGQPELAPTKMLKYTVNGTSVEEAASLIESELNYHFYKLPDFEFTAEEPQKDLLFVADFAETFVRIEPLSEDASVDDLKKWANDELKAVGDIKEVNGRETAGPAFGSTELFITASKDSFKKYIVFQNLENGDKVKYTVSLPQHQNSVKWEQAIWAMLSTLQTK</sequence>
<feature type="region of interest" description="Disordered" evidence="1">
    <location>
        <begin position="28"/>
        <end position="56"/>
    </location>
</feature>
<keyword evidence="4" id="KW-1185">Reference proteome</keyword>
<gene>
    <name evidence="3" type="ORF">JYA64_08705</name>
</gene>
<protein>
    <recommendedName>
        <fullName evidence="5">Lipoprotein</fullName>
    </recommendedName>
</protein>
<evidence type="ECO:0008006" key="5">
    <source>
        <dbReference type="Google" id="ProtNLM"/>
    </source>
</evidence>
<name>A0ABS2ZAZ2_9BACL</name>
<keyword evidence="2" id="KW-0732">Signal</keyword>
<evidence type="ECO:0000313" key="3">
    <source>
        <dbReference type="EMBL" id="MBN3545373.1"/>
    </source>
</evidence>
<feature type="signal peptide" evidence="2">
    <location>
        <begin position="1"/>
        <end position="25"/>
    </location>
</feature>
<evidence type="ECO:0000313" key="4">
    <source>
        <dbReference type="Proteomes" id="UP001319060"/>
    </source>
</evidence>
<evidence type="ECO:0000256" key="1">
    <source>
        <dbReference type="SAM" id="MobiDB-lite"/>
    </source>
</evidence>
<accession>A0ABS2ZAZ2</accession>
<proteinExistence type="predicted"/>
<dbReference type="Proteomes" id="UP001319060">
    <property type="component" value="Unassembled WGS sequence"/>
</dbReference>
<organism evidence="3 4">
    <name type="scientific">Fictibacillus barbaricus</name>
    <dbReference type="NCBI Taxonomy" id="182136"/>
    <lineage>
        <taxon>Bacteria</taxon>
        <taxon>Bacillati</taxon>
        <taxon>Bacillota</taxon>
        <taxon>Bacilli</taxon>
        <taxon>Bacillales</taxon>
        <taxon>Fictibacillaceae</taxon>
        <taxon>Fictibacillus</taxon>
    </lineage>
</organism>
<feature type="chain" id="PRO_5045560500" description="Lipoprotein" evidence="2">
    <location>
        <begin position="26"/>
        <end position="290"/>
    </location>
</feature>
<dbReference type="EMBL" id="JAFHKS010000042">
    <property type="protein sequence ID" value="MBN3545373.1"/>
    <property type="molecule type" value="Genomic_DNA"/>
</dbReference>
<dbReference type="RefSeq" id="WP_188403020.1">
    <property type="nucleotide sequence ID" value="NZ_BMCE01000002.1"/>
</dbReference>
<evidence type="ECO:0000256" key="2">
    <source>
        <dbReference type="SAM" id="SignalP"/>
    </source>
</evidence>
<comment type="caution">
    <text evidence="3">The sequence shown here is derived from an EMBL/GenBank/DDBJ whole genome shotgun (WGS) entry which is preliminary data.</text>
</comment>
<reference evidence="3 4" key="1">
    <citation type="submission" date="2021-01" db="EMBL/GenBank/DDBJ databases">
        <title>Genome Sequencing of Type Strains.</title>
        <authorList>
            <person name="Lemaire J.F."/>
            <person name="Inderbitzin P."/>
            <person name="Collins S.B."/>
            <person name="Wespe N."/>
            <person name="Knight-Connoni V."/>
        </authorList>
    </citation>
    <scope>NUCLEOTIDE SEQUENCE [LARGE SCALE GENOMIC DNA]</scope>
    <source>
        <strain evidence="3 4">DSM 14730</strain>
    </source>
</reference>